<evidence type="ECO:0000256" key="1">
    <source>
        <dbReference type="ARBA" id="ARBA00010048"/>
    </source>
</evidence>
<dbReference type="Pfam" id="PF02996">
    <property type="entry name" value="Prefoldin"/>
    <property type="match status" value="1"/>
</dbReference>
<feature type="compositionally biased region" description="Basic and acidic residues" evidence="5">
    <location>
        <begin position="1275"/>
        <end position="1285"/>
    </location>
</feature>
<accession>A0A4E9EDM6</accession>
<comment type="similarity">
    <text evidence="1">Belongs to the prefoldin subunit alpha family.</text>
</comment>
<evidence type="ECO:0000313" key="7">
    <source>
        <dbReference type="EMBL" id="VIO59976.1"/>
    </source>
</evidence>
<dbReference type="GO" id="GO:0006457">
    <property type="term" value="P:protein folding"/>
    <property type="evidence" value="ECO:0007669"/>
    <property type="project" value="InterPro"/>
</dbReference>
<protein>
    <recommendedName>
        <fullName evidence="8">Prefoldin subunit 3</fullName>
    </recommendedName>
</protein>
<feature type="compositionally biased region" description="Basic and acidic residues" evidence="5">
    <location>
        <begin position="1"/>
        <end position="10"/>
    </location>
</feature>
<dbReference type="SUPFAM" id="SSF46579">
    <property type="entry name" value="Prefoldin"/>
    <property type="match status" value="1"/>
</dbReference>
<name>A0A4E9EDM6_GIBZA</name>
<feature type="coiled-coil region" evidence="4">
    <location>
        <begin position="157"/>
        <end position="184"/>
    </location>
</feature>
<dbReference type="InterPro" id="IPR009053">
    <property type="entry name" value="Prefoldin"/>
</dbReference>
<evidence type="ECO:0000256" key="5">
    <source>
        <dbReference type="SAM" id="MobiDB-lite"/>
    </source>
</evidence>
<feature type="compositionally biased region" description="Basic and acidic residues" evidence="5">
    <location>
        <begin position="206"/>
        <end position="218"/>
    </location>
</feature>
<evidence type="ECO:0000256" key="4">
    <source>
        <dbReference type="SAM" id="Coils"/>
    </source>
</evidence>
<evidence type="ECO:0000256" key="2">
    <source>
        <dbReference type="ARBA" id="ARBA00011695"/>
    </source>
</evidence>
<dbReference type="GO" id="GO:0007017">
    <property type="term" value="P:microtubule-based process"/>
    <property type="evidence" value="ECO:0007669"/>
    <property type="project" value="TreeGrafter"/>
</dbReference>
<dbReference type="EMBL" id="CAJPIJ010000189">
    <property type="protein sequence ID" value="CAG2007664.1"/>
    <property type="molecule type" value="Genomic_DNA"/>
</dbReference>
<dbReference type="Proteomes" id="UP000746612">
    <property type="component" value="Unassembled WGS sequence"/>
</dbReference>
<dbReference type="PANTHER" id="PTHR12409:SF0">
    <property type="entry name" value="PREFOLDIN SUBUNIT 3"/>
    <property type="match status" value="1"/>
</dbReference>
<feature type="region of interest" description="Disordered" evidence="5">
    <location>
        <begin position="1252"/>
        <end position="1285"/>
    </location>
</feature>
<dbReference type="InterPro" id="IPR004127">
    <property type="entry name" value="Prefoldin_subunit_alpha"/>
</dbReference>
<feature type="region of interest" description="Disordered" evidence="5">
    <location>
        <begin position="199"/>
        <end position="218"/>
    </location>
</feature>
<dbReference type="GO" id="GO:0005737">
    <property type="term" value="C:cytoplasm"/>
    <property type="evidence" value="ECO:0007669"/>
    <property type="project" value="UniProtKB-ARBA"/>
</dbReference>
<sequence>MASKGKEAATSKDATPTNPRGIPYAPFVDKVEDYVTTRDDVEPTLRSFQEMISSRYRIGADRAWRGRKYQFMEMNLQKRMGGLKEKIPDIQKTLDSVKFLKLRKDDDEAIETTFELNDTLYSKAKIPATEEVYIWLGANVMLSYPIDEAETLLSSKLSTAKTSLSNCEEDLDFLREQITTMEVAVARVYNWEVVQKRKDKAVEEEENKKPSRHEGEMLRSATRELRRGWQVSQHVVTQARTTHYPISLHSRRSSSTFDSIESAILENRHDHNDLPSKAELRAELRKQLKRDRDCGNTTGQEADEIEAAMLQRRAEVHRASLNSESRRNLVNERQDKSAEHLGFLPNNLRTRIERKLKMQKGWVDQSPATLLRRYLATDDQEPGLQKSIAIIRSMRLPIVVMQMYIRRQVVADPIGMKEVAEALPSEEQWQRLMGIMEYNGHTQESLSQYVDILFAKTDEERCHLFMADSNAKPVFIFGYLLRLGSGISQVSSLDGLLAYFKRRLKTTAEKKRVASVRSYTERRARNQMQGFSTQDAMENMGRLAFHCRRIEPRRLIALAEIIADFIVDLGANSHSSSGLFTTDEISAEAYHAQCKFFNAALSTIASRMGSGAEHKSIPYAYIWAAQRVLLAMSDSLPQPLAVDRSGFQAIRAVLAGMPKNRDEMHAASRHSKSWPPYLTPADGIDEAMDAEESWSRVVRAGMMMQEAGFPKAEVDEVIDILNGLAPDGSPTIQQRIQIHTDRKMSAWAASIRATRNSHEAWQRFRNPPESGMKPGTLEYAAMFQRLYAREADPQPGTFPGDNQLNYPMDEETNLTELEKLRLQPPTPGELYRMMREAGIRPDEQCLRILVSNAENIAEAHRYLEDGSTARKNYAELTTAFPSTKSLKRTPLPLFSAYMECLSKIPNLGGRNLLRAVRLAERRLSGKNANWSSFVWAPILKHLGQHHGRLRLTLEAQLRLLLYVIDHIDAEKSMNLAIFDQLAKTVRKIFRREVETLAVTLPTGNADKNAFAHHYEIQATDAGKNSKHAKNAQELTALSMFQIIGERMKGLFYSVVVKERQRSRPEDSLHVSHVDMMRARRDPVVPFVAHNLMLSLAFAGQIRAMPDLMKWLIQEWSSPALQEEIQNMGELPQDLDMIETLCAFRAFAEPLVRPRKVEQVMHGVMDNAVWEWPDDSVVEKYIESHGNGVKELRSVVMWARDRFLYHRNNRITDVNDLNLDWTRTQQKNLREQLDAVNELRRKVFATDYDEWIEEKEDEANEEADLTEWEETEAEEREEKTARDRAV</sequence>
<reference evidence="7" key="1">
    <citation type="submission" date="2019-04" db="EMBL/GenBank/DDBJ databases">
        <authorList>
            <person name="Melise S."/>
            <person name="Noan J."/>
            <person name="Okalmin O."/>
        </authorList>
    </citation>
    <scope>NUCLEOTIDE SEQUENCE</scope>
    <source>
        <strain evidence="7">FN9</strain>
    </source>
</reference>
<dbReference type="FunFam" id="1.10.287.370:FF:000001">
    <property type="entry name" value="Prefoldin subunit 3"/>
    <property type="match status" value="1"/>
</dbReference>
<feature type="region of interest" description="Disordered" evidence="5">
    <location>
        <begin position="1"/>
        <end position="23"/>
    </location>
</feature>
<feature type="compositionally biased region" description="Acidic residues" evidence="5">
    <location>
        <begin position="1252"/>
        <end position="1274"/>
    </location>
</feature>
<evidence type="ECO:0000313" key="6">
    <source>
        <dbReference type="EMBL" id="CAG2007664.1"/>
    </source>
</evidence>
<proteinExistence type="inferred from homology"/>
<dbReference type="InterPro" id="IPR016655">
    <property type="entry name" value="PFD3"/>
</dbReference>
<dbReference type="GO" id="GO:0016272">
    <property type="term" value="C:prefoldin complex"/>
    <property type="evidence" value="ECO:0007669"/>
    <property type="project" value="InterPro"/>
</dbReference>
<dbReference type="GO" id="GO:0007021">
    <property type="term" value="P:tubulin complex assembly"/>
    <property type="evidence" value="ECO:0007669"/>
    <property type="project" value="TreeGrafter"/>
</dbReference>
<dbReference type="CDD" id="cd23156">
    <property type="entry name" value="Prefoldin_3"/>
    <property type="match status" value="1"/>
</dbReference>
<keyword evidence="3" id="KW-0143">Chaperone</keyword>
<evidence type="ECO:0008006" key="8">
    <source>
        <dbReference type="Google" id="ProtNLM"/>
    </source>
</evidence>
<evidence type="ECO:0000256" key="3">
    <source>
        <dbReference type="ARBA" id="ARBA00023186"/>
    </source>
</evidence>
<gene>
    <name evidence="7" type="ORF">FUG_LOCUS356285</name>
    <name evidence="6" type="ORF">MDCFG202_LOCUS545851</name>
</gene>
<reference evidence="6" key="2">
    <citation type="submission" date="2021-03" db="EMBL/GenBank/DDBJ databases">
        <authorList>
            <person name="Alouane T."/>
            <person name="Langin T."/>
            <person name="Bonhomme L."/>
        </authorList>
    </citation>
    <scope>NUCLEOTIDE SEQUENCE</scope>
    <source>
        <strain evidence="6">MDC_Fg202</strain>
    </source>
</reference>
<comment type="subunit">
    <text evidence="2">Heterohexamer of two PFD-alpha type and four PFD-beta type subunits.</text>
</comment>
<dbReference type="Gene3D" id="1.10.287.370">
    <property type="match status" value="1"/>
</dbReference>
<dbReference type="GO" id="GO:0015631">
    <property type="term" value="F:tubulin binding"/>
    <property type="evidence" value="ECO:0007669"/>
    <property type="project" value="TreeGrafter"/>
</dbReference>
<organism evidence="7">
    <name type="scientific">Gibberella zeae</name>
    <name type="common">Wheat head blight fungus</name>
    <name type="synonym">Fusarium graminearum</name>
    <dbReference type="NCBI Taxonomy" id="5518"/>
    <lineage>
        <taxon>Eukaryota</taxon>
        <taxon>Fungi</taxon>
        <taxon>Dikarya</taxon>
        <taxon>Ascomycota</taxon>
        <taxon>Pezizomycotina</taxon>
        <taxon>Sordariomycetes</taxon>
        <taxon>Hypocreomycetidae</taxon>
        <taxon>Hypocreales</taxon>
        <taxon>Nectriaceae</taxon>
        <taxon>Fusarium</taxon>
    </lineage>
</organism>
<dbReference type="PANTHER" id="PTHR12409">
    <property type="entry name" value="PREFOLDIN SUBUNIT 3"/>
    <property type="match status" value="1"/>
</dbReference>
<dbReference type="EMBL" id="CAAKMV010000141">
    <property type="protein sequence ID" value="VIO59976.1"/>
    <property type="molecule type" value="Genomic_DNA"/>
</dbReference>
<keyword evidence="4" id="KW-0175">Coiled coil</keyword>